<organism evidence="1 2">
    <name type="scientific">Aquibacillus rhizosphaerae</name>
    <dbReference type="NCBI Taxonomy" id="3051431"/>
    <lineage>
        <taxon>Bacteria</taxon>
        <taxon>Bacillati</taxon>
        <taxon>Bacillota</taxon>
        <taxon>Bacilli</taxon>
        <taxon>Bacillales</taxon>
        <taxon>Bacillaceae</taxon>
        <taxon>Aquibacillus</taxon>
    </lineage>
</organism>
<dbReference type="InterPro" id="IPR009384">
    <property type="entry name" value="SwrD-like"/>
</dbReference>
<accession>A0ABT7L2J0</accession>
<keyword evidence="1" id="KW-0966">Cell projection</keyword>
<keyword evidence="1" id="KW-0969">Cilium</keyword>
<dbReference type="Pfam" id="PF06289">
    <property type="entry name" value="FlbD"/>
    <property type="match status" value="1"/>
</dbReference>
<dbReference type="PANTHER" id="PTHR39185">
    <property type="entry name" value="SWARMING MOTILITY PROTEIN SWRD"/>
    <property type="match status" value="1"/>
</dbReference>
<dbReference type="Proteomes" id="UP001235343">
    <property type="component" value="Unassembled WGS sequence"/>
</dbReference>
<keyword evidence="1" id="KW-0282">Flagellum</keyword>
<proteinExistence type="predicted"/>
<dbReference type="EMBL" id="JASTZU010000021">
    <property type="protein sequence ID" value="MDL4840069.1"/>
    <property type="molecule type" value="Genomic_DNA"/>
</dbReference>
<dbReference type="PANTHER" id="PTHR39185:SF1">
    <property type="entry name" value="SWARMING MOTILITY PROTEIN SWRD"/>
    <property type="match status" value="1"/>
</dbReference>
<sequence length="73" mass="8341">MIHLTRLNGDKFMVNALYIEQIQSFPDTTLTLTNNKKLIVQEHENEVVQLVSEFYKTIGLQGCLKEIGEADES</sequence>
<evidence type="ECO:0000313" key="1">
    <source>
        <dbReference type="EMBL" id="MDL4840069.1"/>
    </source>
</evidence>
<evidence type="ECO:0000313" key="2">
    <source>
        <dbReference type="Proteomes" id="UP001235343"/>
    </source>
</evidence>
<gene>
    <name evidence="1" type="ORF">QQS35_06310</name>
</gene>
<dbReference type="RefSeq" id="WP_285931067.1">
    <property type="nucleotide sequence ID" value="NZ_JASTZU010000021.1"/>
</dbReference>
<name>A0ABT7L2J0_9BACI</name>
<reference evidence="1 2" key="1">
    <citation type="submission" date="2023-06" db="EMBL/GenBank/DDBJ databases">
        <title>Aquibacillus rhizosphaerae LR5S19.</title>
        <authorList>
            <person name="Sun J.-Q."/>
        </authorList>
    </citation>
    <scope>NUCLEOTIDE SEQUENCE [LARGE SCALE GENOMIC DNA]</scope>
    <source>
        <strain evidence="1 2">LR5S19</strain>
    </source>
</reference>
<comment type="caution">
    <text evidence="1">The sequence shown here is derived from an EMBL/GenBank/DDBJ whole genome shotgun (WGS) entry which is preliminary data.</text>
</comment>
<protein>
    <submittedName>
        <fullName evidence="1">Flagellar FlbD family protein</fullName>
    </submittedName>
</protein>
<keyword evidence="2" id="KW-1185">Reference proteome</keyword>